<comment type="caution">
    <text evidence="2">The sequence shown here is derived from an EMBL/GenBank/DDBJ whole genome shotgun (WGS) entry which is preliminary data.</text>
</comment>
<dbReference type="Pfam" id="PF01637">
    <property type="entry name" value="ATPase_2"/>
    <property type="match status" value="1"/>
</dbReference>
<protein>
    <submittedName>
        <fullName evidence="2">Archaeal ATPase-domain-containing protein</fullName>
    </submittedName>
</protein>
<dbReference type="OrthoDB" id="2150628at2759"/>
<dbReference type="PANTHER" id="PTHR37096">
    <property type="entry name" value="YALI0E33429P"/>
    <property type="match status" value="1"/>
</dbReference>
<dbReference type="AlphaFoldDB" id="A0A397SWV2"/>
<dbReference type="InterPro" id="IPR003593">
    <property type="entry name" value="AAA+_ATPase"/>
</dbReference>
<dbReference type="SMART" id="SM00382">
    <property type="entry name" value="AAA"/>
    <property type="match status" value="1"/>
</dbReference>
<organism evidence="2 3">
    <name type="scientific">Glomus cerebriforme</name>
    <dbReference type="NCBI Taxonomy" id="658196"/>
    <lineage>
        <taxon>Eukaryota</taxon>
        <taxon>Fungi</taxon>
        <taxon>Fungi incertae sedis</taxon>
        <taxon>Mucoromycota</taxon>
        <taxon>Glomeromycotina</taxon>
        <taxon>Glomeromycetes</taxon>
        <taxon>Glomerales</taxon>
        <taxon>Glomeraceae</taxon>
        <taxon>Glomus</taxon>
    </lineage>
</organism>
<gene>
    <name evidence="2" type="ORF">C1645_769387</name>
</gene>
<accession>A0A397SWV2</accession>
<dbReference type="InterPro" id="IPR011579">
    <property type="entry name" value="ATPase_dom"/>
</dbReference>
<evidence type="ECO:0000313" key="3">
    <source>
        <dbReference type="Proteomes" id="UP000265703"/>
    </source>
</evidence>
<sequence length="521" mass="60637">MMKNSLSIAQKILVQPHTLQRKSFPISYTILSRNISIIGILKPIITPLSSFLSQSPQKATQELETQALETYEKIKFPITHTFNRTPKFLGREKEIRMLNDSLSGDPKFLIINGSQSVGKTALLREVLANNKYHVIYIDLRISGFADLRSFTAEFATHLETFFTQITSYYPNLKIFQDKALVFKKLRLSGPESFDVKQLLDSQTNIDLFTIQNRNDFAKLMKSFQSGLLMYHETDLDEKKERDEEDERQINKKDKHRIFDYEKSARQKRIPIVVFDEAHKLKNLLNDNEALQILFDALVAFTTQDRLCHVIHSTSNSFYERLLTKSRILHHTKSLIIGDLSKLEISKYFHEILVPIIPQEIRERIFKMEDDLHEILGGKILYWKSFVQDYILSDGKLTIESFEPFIRAQHQLNLYLKDSPSDDELIPVDPIIRISHYIIDKHKVSYHRLCKEFTQPVIDALIDNGILEYRMINEIGDVDDEPEEKPFVIPSSQLMKHAMKVLIKNGNVNKDITNIPNEELKK</sequence>
<reference evidence="2 3" key="1">
    <citation type="submission" date="2018-06" db="EMBL/GenBank/DDBJ databases">
        <title>Comparative genomics reveals the genomic features of Rhizophagus irregularis, R. cerebriforme, R. diaphanum and Gigaspora rosea, and their symbiotic lifestyle signature.</title>
        <authorList>
            <person name="Morin E."/>
            <person name="San Clemente H."/>
            <person name="Chen E.C.H."/>
            <person name="De La Providencia I."/>
            <person name="Hainaut M."/>
            <person name="Kuo A."/>
            <person name="Kohler A."/>
            <person name="Murat C."/>
            <person name="Tang N."/>
            <person name="Roy S."/>
            <person name="Loubradou J."/>
            <person name="Henrissat B."/>
            <person name="Grigoriev I.V."/>
            <person name="Corradi N."/>
            <person name="Roux C."/>
            <person name="Martin F.M."/>
        </authorList>
    </citation>
    <scope>NUCLEOTIDE SEQUENCE [LARGE SCALE GENOMIC DNA]</scope>
    <source>
        <strain evidence="2 3">DAOM 227022</strain>
    </source>
</reference>
<keyword evidence="3" id="KW-1185">Reference proteome</keyword>
<proteinExistence type="predicted"/>
<dbReference type="InterPro" id="IPR027417">
    <property type="entry name" value="P-loop_NTPase"/>
</dbReference>
<dbReference type="InterPro" id="IPR051667">
    <property type="entry name" value="Archaeal_ATPase_domain"/>
</dbReference>
<dbReference type="STRING" id="658196.A0A397SWV2"/>
<evidence type="ECO:0000259" key="1">
    <source>
        <dbReference type="SMART" id="SM00382"/>
    </source>
</evidence>
<dbReference type="Gene3D" id="3.40.50.300">
    <property type="entry name" value="P-loop containing nucleotide triphosphate hydrolases"/>
    <property type="match status" value="1"/>
</dbReference>
<feature type="domain" description="AAA+ ATPase" evidence="1">
    <location>
        <begin position="105"/>
        <end position="334"/>
    </location>
</feature>
<dbReference type="Proteomes" id="UP000265703">
    <property type="component" value="Unassembled WGS sequence"/>
</dbReference>
<name>A0A397SWV2_9GLOM</name>
<dbReference type="SUPFAM" id="SSF52540">
    <property type="entry name" value="P-loop containing nucleoside triphosphate hydrolases"/>
    <property type="match status" value="1"/>
</dbReference>
<dbReference type="GO" id="GO:0005524">
    <property type="term" value="F:ATP binding"/>
    <property type="evidence" value="ECO:0007669"/>
    <property type="project" value="InterPro"/>
</dbReference>
<evidence type="ECO:0000313" key="2">
    <source>
        <dbReference type="EMBL" id="RIA90680.1"/>
    </source>
</evidence>
<dbReference type="PANTHER" id="PTHR37096:SF1">
    <property type="entry name" value="AAA+ ATPASE DOMAIN-CONTAINING PROTEIN"/>
    <property type="match status" value="1"/>
</dbReference>
<dbReference type="EMBL" id="QKYT01000174">
    <property type="protein sequence ID" value="RIA90680.1"/>
    <property type="molecule type" value="Genomic_DNA"/>
</dbReference>